<evidence type="ECO:0000256" key="1">
    <source>
        <dbReference type="ARBA" id="ARBA00009129"/>
    </source>
</evidence>
<dbReference type="RefSeq" id="WP_394302577.1">
    <property type="nucleotide sequence ID" value="NZ_JBHMQT010000043.1"/>
</dbReference>
<feature type="compositionally biased region" description="Basic and acidic residues" evidence="2">
    <location>
        <begin position="1"/>
        <end position="11"/>
    </location>
</feature>
<name>A0ABV6U7R5_9ACTN</name>
<feature type="compositionally biased region" description="Basic and acidic residues" evidence="2">
    <location>
        <begin position="40"/>
        <end position="64"/>
    </location>
</feature>
<dbReference type="Proteomes" id="UP001589870">
    <property type="component" value="Unassembled WGS sequence"/>
</dbReference>
<organism evidence="4 5">
    <name type="scientific">Sphaerimonospora cavernae</name>
    <dbReference type="NCBI Taxonomy" id="1740611"/>
    <lineage>
        <taxon>Bacteria</taxon>
        <taxon>Bacillati</taxon>
        <taxon>Actinomycetota</taxon>
        <taxon>Actinomycetes</taxon>
        <taxon>Streptosporangiales</taxon>
        <taxon>Streptosporangiaceae</taxon>
        <taxon>Sphaerimonospora</taxon>
    </lineage>
</organism>
<dbReference type="Gene3D" id="1.10.1470.10">
    <property type="entry name" value="YjbJ"/>
    <property type="match status" value="1"/>
</dbReference>
<dbReference type="InterPro" id="IPR008462">
    <property type="entry name" value="CsbD"/>
</dbReference>
<gene>
    <name evidence="4" type="ORF">ACFHYQ_19435</name>
</gene>
<dbReference type="InterPro" id="IPR036629">
    <property type="entry name" value="YjbJ_sf"/>
</dbReference>
<feature type="region of interest" description="Disordered" evidence="2">
    <location>
        <begin position="1"/>
        <end position="64"/>
    </location>
</feature>
<sequence length="64" mass="6873">MSTEDKFRNKAQEVGGMAKEGVGRAVDDESLEARGQAEQSESKVKQAGEKVKDAAGRVKDAFTD</sequence>
<dbReference type="Pfam" id="PF05532">
    <property type="entry name" value="CsbD"/>
    <property type="match status" value="1"/>
</dbReference>
<evidence type="ECO:0000313" key="4">
    <source>
        <dbReference type="EMBL" id="MFC0864468.1"/>
    </source>
</evidence>
<evidence type="ECO:0000259" key="3">
    <source>
        <dbReference type="Pfam" id="PF05532"/>
    </source>
</evidence>
<reference evidence="4 5" key="1">
    <citation type="submission" date="2024-09" db="EMBL/GenBank/DDBJ databases">
        <authorList>
            <person name="Sun Q."/>
            <person name="Mori K."/>
        </authorList>
    </citation>
    <scope>NUCLEOTIDE SEQUENCE [LARGE SCALE GENOMIC DNA]</scope>
    <source>
        <strain evidence="4 5">TBRC 1851</strain>
    </source>
</reference>
<accession>A0ABV6U7R5</accession>
<feature type="domain" description="CsbD-like" evidence="3">
    <location>
        <begin position="5"/>
        <end position="55"/>
    </location>
</feature>
<protein>
    <submittedName>
        <fullName evidence="4">CsbD family protein</fullName>
    </submittedName>
</protein>
<comment type="caution">
    <text evidence="4">The sequence shown here is derived from an EMBL/GenBank/DDBJ whole genome shotgun (WGS) entry which is preliminary data.</text>
</comment>
<dbReference type="SUPFAM" id="SSF69047">
    <property type="entry name" value="Hypothetical protein YjbJ"/>
    <property type="match status" value="1"/>
</dbReference>
<proteinExistence type="inferred from homology"/>
<comment type="similarity">
    <text evidence="1">Belongs to the UPF0337 (CsbD) family.</text>
</comment>
<evidence type="ECO:0000256" key="2">
    <source>
        <dbReference type="SAM" id="MobiDB-lite"/>
    </source>
</evidence>
<dbReference type="EMBL" id="JBHMQT010000043">
    <property type="protein sequence ID" value="MFC0864468.1"/>
    <property type="molecule type" value="Genomic_DNA"/>
</dbReference>
<evidence type="ECO:0000313" key="5">
    <source>
        <dbReference type="Proteomes" id="UP001589870"/>
    </source>
</evidence>
<keyword evidence="5" id="KW-1185">Reference proteome</keyword>